<dbReference type="Pfam" id="PF09685">
    <property type="entry name" value="MamF_MmsF"/>
    <property type="match status" value="1"/>
</dbReference>
<comment type="subcellular location">
    <subcellularLocation>
        <location evidence="1">Membrane</location>
        <topology evidence="1">Multi-pass membrane protein</topology>
    </subcellularLocation>
</comment>
<reference evidence="6 7" key="1">
    <citation type="journal article" date="2016" name="Nat. Commun.">
        <title>Thousands of microbial genomes shed light on interconnected biogeochemical processes in an aquifer system.</title>
        <authorList>
            <person name="Anantharaman K."/>
            <person name="Brown C.T."/>
            <person name="Hug L.A."/>
            <person name="Sharon I."/>
            <person name="Castelle C.J."/>
            <person name="Probst A.J."/>
            <person name="Thomas B.C."/>
            <person name="Singh A."/>
            <person name="Wilkins M.J."/>
            <person name="Karaoz U."/>
            <person name="Brodie E.L."/>
            <person name="Williams K.H."/>
            <person name="Hubbard S.S."/>
            <person name="Banfield J.F."/>
        </authorList>
    </citation>
    <scope>NUCLEOTIDE SEQUENCE [LARGE SCALE GENOMIC DNA]</scope>
</reference>
<dbReference type="InterPro" id="IPR019109">
    <property type="entry name" value="MamF_MmsF"/>
</dbReference>
<evidence type="ECO:0000256" key="2">
    <source>
        <dbReference type="ARBA" id="ARBA00022692"/>
    </source>
</evidence>
<organism evidence="6 7">
    <name type="scientific">Candidatus Falkowbacteria bacterium RIFCSPHIGHO2_02_FULL_42_9</name>
    <dbReference type="NCBI Taxonomy" id="1797986"/>
    <lineage>
        <taxon>Bacteria</taxon>
        <taxon>Candidatus Falkowiibacteriota</taxon>
    </lineage>
</organism>
<dbReference type="AlphaFoldDB" id="A0A1F5S872"/>
<sequence length="105" mass="11956">MTDEQMPKNGTNPDIADNKVVAALSYIWILFLIPMLLKKDSKFCQFHSKQGLILFLFSFVAWFPIIGWLIGLAIIIVSVVGIVKTLAGERWEIPFIYDLSKKINL</sequence>
<evidence type="ECO:0000256" key="4">
    <source>
        <dbReference type="ARBA" id="ARBA00023136"/>
    </source>
</evidence>
<dbReference type="Proteomes" id="UP000176877">
    <property type="component" value="Unassembled WGS sequence"/>
</dbReference>
<protein>
    <recommendedName>
        <fullName evidence="8">DUF4870 domain-containing protein</fullName>
    </recommendedName>
</protein>
<evidence type="ECO:0000256" key="5">
    <source>
        <dbReference type="SAM" id="Phobius"/>
    </source>
</evidence>
<gene>
    <name evidence="6" type="ORF">A3D45_03110</name>
</gene>
<proteinExistence type="predicted"/>
<accession>A0A1F5S872</accession>
<evidence type="ECO:0000313" key="7">
    <source>
        <dbReference type="Proteomes" id="UP000176877"/>
    </source>
</evidence>
<feature type="transmembrane region" description="Helical" evidence="5">
    <location>
        <begin position="20"/>
        <end position="37"/>
    </location>
</feature>
<keyword evidence="4 5" id="KW-0472">Membrane</keyword>
<evidence type="ECO:0000256" key="1">
    <source>
        <dbReference type="ARBA" id="ARBA00004141"/>
    </source>
</evidence>
<keyword evidence="3 5" id="KW-1133">Transmembrane helix</keyword>
<dbReference type="EMBL" id="MFFT01000043">
    <property type="protein sequence ID" value="OGF22613.1"/>
    <property type="molecule type" value="Genomic_DNA"/>
</dbReference>
<evidence type="ECO:0008006" key="8">
    <source>
        <dbReference type="Google" id="ProtNLM"/>
    </source>
</evidence>
<name>A0A1F5S872_9BACT</name>
<evidence type="ECO:0000256" key="3">
    <source>
        <dbReference type="ARBA" id="ARBA00022989"/>
    </source>
</evidence>
<evidence type="ECO:0000313" key="6">
    <source>
        <dbReference type="EMBL" id="OGF22613.1"/>
    </source>
</evidence>
<keyword evidence="2 5" id="KW-0812">Transmembrane</keyword>
<feature type="transmembrane region" description="Helical" evidence="5">
    <location>
        <begin position="52"/>
        <end position="83"/>
    </location>
</feature>
<comment type="caution">
    <text evidence="6">The sequence shown here is derived from an EMBL/GenBank/DDBJ whole genome shotgun (WGS) entry which is preliminary data.</text>
</comment>